<organism evidence="1 2">
    <name type="scientific">Shewanella maritima</name>
    <dbReference type="NCBI Taxonomy" id="2520507"/>
    <lineage>
        <taxon>Bacteria</taxon>
        <taxon>Pseudomonadati</taxon>
        <taxon>Pseudomonadota</taxon>
        <taxon>Gammaproteobacteria</taxon>
        <taxon>Alteromonadales</taxon>
        <taxon>Shewanellaceae</taxon>
        <taxon>Shewanella</taxon>
    </lineage>
</organism>
<name>A0A411PEE5_9GAMM</name>
<dbReference type="InterPro" id="IPR042252">
    <property type="entry name" value="MtfA_N"/>
</dbReference>
<dbReference type="InterPro" id="IPR024079">
    <property type="entry name" value="MetalloPept_cat_dom_sf"/>
</dbReference>
<reference evidence="1 2" key="1">
    <citation type="submission" date="2019-02" db="EMBL/GenBank/DDBJ databases">
        <title>Shewanella sp. D4-2 isolated from Dokdo Island.</title>
        <authorList>
            <person name="Baek K."/>
        </authorList>
    </citation>
    <scope>NUCLEOTIDE SEQUENCE [LARGE SCALE GENOMIC DNA]</scope>
    <source>
        <strain evidence="1 2">D4-2</strain>
    </source>
</reference>
<dbReference type="Pfam" id="PF06167">
    <property type="entry name" value="Peptidase_M90"/>
    <property type="match status" value="1"/>
</dbReference>
<dbReference type="RefSeq" id="WP_130597920.1">
    <property type="nucleotide sequence ID" value="NZ_CP036200.1"/>
</dbReference>
<dbReference type="AlphaFoldDB" id="A0A411PEE5"/>
<evidence type="ECO:0000313" key="1">
    <source>
        <dbReference type="EMBL" id="QBF81946.1"/>
    </source>
</evidence>
<dbReference type="GO" id="GO:0004177">
    <property type="term" value="F:aminopeptidase activity"/>
    <property type="evidence" value="ECO:0007669"/>
    <property type="project" value="TreeGrafter"/>
</dbReference>
<sequence>MLAIIVLLIAASGAIYYLASSNGRAKRRRVKITAQPFPKAWRQILKRRFPYFQSMPTDLQLQLKKHIQVFVAEKKFVGCAGLEIDDEVKVTIAAQACLLLLNRPNHYYPKLKQILVYPHAFVVQSQSVDGNGVHASQRQVHLGESWENGKVILSWHSAKAGADDPFDGSNVVIHEFAHQLDQETGTANGAPFLGKIDDYPTWTQVLSREFEQLRHCARNHIPSLFDYYGATNPAEFFAVISETFFEKPQQFHQQHPDLYQELSRFYQLNPIHWH</sequence>
<dbReference type="SUPFAM" id="SSF55486">
    <property type="entry name" value="Metalloproteases ('zincins'), catalytic domain"/>
    <property type="match status" value="1"/>
</dbReference>
<protein>
    <submittedName>
        <fullName evidence="1">Zinc-dependent peptidase</fullName>
    </submittedName>
</protein>
<dbReference type="GO" id="GO:0005829">
    <property type="term" value="C:cytosol"/>
    <property type="evidence" value="ECO:0007669"/>
    <property type="project" value="TreeGrafter"/>
</dbReference>
<dbReference type="KEGG" id="smai:EXU30_03960"/>
<evidence type="ECO:0000313" key="2">
    <source>
        <dbReference type="Proteomes" id="UP000291106"/>
    </source>
</evidence>
<dbReference type="CDD" id="cd20169">
    <property type="entry name" value="Peptidase_M90_mtfA"/>
    <property type="match status" value="1"/>
</dbReference>
<dbReference type="Gene3D" id="1.10.472.150">
    <property type="entry name" value="Glucose-regulated metallo-peptidase M90, N-terminal domain"/>
    <property type="match status" value="1"/>
</dbReference>
<dbReference type="PANTHER" id="PTHR30164:SF2">
    <property type="entry name" value="PROTEIN MTFA"/>
    <property type="match status" value="1"/>
</dbReference>
<dbReference type="Proteomes" id="UP000291106">
    <property type="component" value="Chromosome"/>
</dbReference>
<dbReference type="Gene3D" id="3.40.390.10">
    <property type="entry name" value="Collagenase (Catalytic Domain)"/>
    <property type="match status" value="1"/>
</dbReference>
<dbReference type="GO" id="GO:0008237">
    <property type="term" value="F:metallopeptidase activity"/>
    <property type="evidence" value="ECO:0007669"/>
    <property type="project" value="InterPro"/>
</dbReference>
<dbReference type="OrthoDB" id="9786424at2"/>
<dbReference type="InterPro" id="IPR010384">
    <property type="entry name" value="MtfA_fam"/>
</dbReference>
<keyword evidence="2" id="KW-1185">Reference proteome</keyword>
<dbReference type="EMBL" id="CP036200">
    <property type="protein sequence ID" value="QBF81946.1"/>
    <property type="molecule type" value="Genomic_DNA"/>
</dbReference>
<proteinExistence type="predicted"/>
<accession>A0A411PEE5</accession>
<gene>
    <name evidence="1" type="ORF">EXU30_03960</name>
</gene>
<dbReference type="PANTHER" id="PTHR30164">
    <property type="entry name" value="MTFA PEPTIDASE"/>
    <property type="match status" value="1"/>
</dbReference>